<keyword evidence="5" id="KW-1185">Reference proteome</keyword>
<dbReference type="InterPro" id="IPR056948">
    <property type="entry name" value="PNGaseA_N"/>
</dbReference>
<feature type="signal peptide" evidence="2">
    <location>
        <begin position="1"/>
        <end position="26"/>
    </location>
</feature>
<proteinExistence type="predicted"/>
<gene>
    <name evidence="4" type="ORF">CSAL01_02192</name>
</gene>
<dbReference type="PANTHER" id="PTHR31104">
    <property type="entry name" value="PEPTIDE-N4-(N-ACETYL-BETA-GLUCOSAMINYL)ASPARAGINE AMIDASE A PROTEIN"/>
    <property type="match status" value="1"/>
</dbReference>
<feature type="compositionally biased region" description="Basic and acidic residues" evidence="1">
    <location>
        <begin position="682"/>
        <end position="693"/>
    </location>
</feature>
<dbReference type="InterPro" id="IPR021102">
    <property type="entry name" value="PNGase_A"/>
</dbReference>
<dbReference type="EMBL" id="JFFI01001034">
    <property type="protein sequence ID" value="KXH63916.1"/>
    <property type="molecule type" value="Genomic_DNA"/>
</dbReference>
<dbReference type="OrthoDB" id="1612078at2759"/>
<evidence type="ECO:0000256" key="2">
    <source>
        <dbReference type="SAM" id="SignalP"/>
    </source>
</evidence>
<organism evidence="4 5">
    <name type="scientific">Colletotrichum salicis</name>
    <dbReference type="NCBI Taxonomy" id="1209931"/>
    <lineage>
        <taxon>Eukaryota</taxon>
        <taxon>Fungi</taxon>
        <taxon>Dikarya</taxon>
        <taxon>Ascomycota</taxon>
        <taxon>Pezizomycotina</taxon>
        <taxon>Sordariomycetes</taxon>
        <taxon>Hypocreomycetidae</taxon>
        <taxon>Glomerellales</taxon>
        <taxon>Glomerellaceae</taxon>
        <taxon>Colletotrichum</taxon>
        <taxon>Colletotrichum acutatum species complex</taxon>
    </lineage>
</organism>
<feature type="chain" id="PRO_5007805215" description="Peptide N-acetyl-beta-D-glucosaminyl asparaginase amidase A N-terminal domain-containing protein" evidence="2">
    <location>
        <begin position="27"/>
        <end position="704"/>
    </location>
</feature>
<reference evidence="4 5" key="1">
    <citation type="submission" date="2014-02" db="EMBL/GenBank/DDBJ databases">
        <title>The genome sequence of Colletotrichum salicis CBS 607.94.</title>
        <authorList>
            <person name="Baroncelli R."/>
            <person name="Thon M.R."/>
        </authorList>
    </citation>
    <scope>NUCLEOTIDE SEQUENCE [LARGE SCALE GENOMIC DNA]</scope>
    <source>
        <strain evidence="4 5">CBS 607.94</strain>
    </source>
</reference>
<evidence type="ECO:0000313" key="5">
    <source>
        <dbReference type="Proteomes" id="UP000070121"/>
    </source>
</evidence>
<evidence type="ECO:0000313" key="4">
    <source>
        <dbReference type="EMBL" id="KXH63916.1"/>
    </source>
</evidence>
<protein>
    <recommendedName>
        <fullName evidence="3">Peptide N-acetyl-beta-D-glucosaminyl asparaginase amidase A N-terminal domain-containing protein</fullName>
    </recommendedName>
</protein>
<feature type="domain" description="Peptide N-acetyl-beta-D-glucosaminyl asparaginase amidase A N-terminal" evidence="3">
    <location>
        <begin position="247"/>
        <end position="462"/>
    </location>
</feature>
<feature type="region of interest" description="Disordered" evidence="1">
    <location>
        <begin position="679"/>
        <end position="704"/>
    </location>
</feature>
<dbReference type="AlphaFoldDB" id="A0A135UU46"/>
<feature type="domain" description="Peptide N-acetyl-beta-D-glucosaminyl asparaginase amidase A N-terminal" evidence="3">
    <location>
        <begin position="105"/>
        <end position="208"/>
    </location>
</feature>
<dbReference type="Proteomes" id="UP000070121">
    <property type="component" value="Unassembled WGS sequence"/>
</dbReference>
<comment type="caution">
    <text evidence="4">The sequence shown here is derived from an EMBL/GenBank/DDBJ whole genome shotgun (WGS) entry which is preliminary data.</text>
</comment>
<dbReference type="Pfam" id="PF25156">
    <property type="entry name" value="PNGase_A_C"/>
    <property type="match status" value="1"/>
</dbReference>
<accession>A0A135UU46</accession>
<evidence type="ECO:0000259" key="3">
    <source>
        <dbReference type="Pfam" id="PF12222"/>
    </source>
</evidence>
<keyword evidence="2" id="KW-0732">Signal</keyword>
<evidence type="ECO:0000256" key="1">
    <source>
        <dbReference type="SAM" id="MobiDB-lite"/>
    </source>
</evidence>
<sequence>MAPRPVTRALALSLFVLVLNTGYVASRNLIPAAALSDYVTRHQEIIADTPAPMGTLLDAEGSQQQKPLDCFQVAQPVLGPKGPVYQALTGSFDDGKGKSPTTDPRDCKVQLMDHSFGNSFDKPFVGDYKPPGCDFNRVIVNFTATSAGRQLDRLALLYLGDTEVWRTSTAEPRAPPGIIWTYWKDMTPYLSLWKTPQKIIFDLPNLIGKPMSRIPVLAGSKTQVTCHPRILPSETSEWGPKRLTRRQDDRFTGPFNCTLTATFFKSDVETDSAPPADLIIPISSRNASSNIGSAWQVPEREAVSTVKFPRNANRAVFSVSANGQGIEEFWWSNVLQSDAAAFNATVGMAPDGSPWREVQVIIDDQLAGVQWPFPVIFTGGVVPSFHRPLVGLEAYDLREHEIDISPWLPVLSDGKEHTFKIKVAGLADDGQKTFVNTTVGNFWVVSGKVFLWLDEEGSITTGKPPTVSISDPDIKITGRALGKNSTGANETLAFNLDVTRMISVKGEVVSKKGTKNPEWTQKLSYTNNATLGQFGRNGFNNFIITGTDELTGMGTYKSTYSYPLIVNQTANMSANGDLSLDATLFQELRLEVEGVGVYPTGLEAYNNPTRNRQGQSSQYKTSKLSTFRNGTAVFNMSADMKSSSAFGTTRQVFRFSGGRDGARDVELYTRRVRASNNTVLSDEEKSADGREKVLTVSNPLGEGN</sequence>
<name>A0A135UU46_9PEZI</name>
<dbReference type="Pfam" id="PF12222">
    <property type="entry name" value="PNGaseA"/>
    <property type="match status" value="2"/>
</dbReference>